<protein>
    <submittedName>
        <fullName evidence="7">UPF0220 domain containing protein</fullName>
    </submittedName>
</protein>
<dbReference type="EMBL" id="QDEB01018678">
    <property type="protein sequence ID" value="RZC41283.1"/>
    <property type="molecule type" value="Genomic_DNA"/>
</dbReference>
<evidence type="ECO:0000256" key="5">
    <source>
        <dbReference type="ARBA" id="ARBA00023136"/>
    </source>
</evidence>
<keyword evidence="4 6" id="KW-1133">Transmembrane helix</keyword>
<evidence type="ECO:0000256" key="4">
    <source>
        <dbReference type="ARBA" id="ARBA00022989"/>
    </source>
</evidence>
<gene>
    <name evidence="7" type="ORF">BDFB_011284</name>
</gene>
<evidence type="ECO:0000313" key="7">
    <source>
        <dbReference type="EMBL" id="RZC41283.1"/>
    </source>
</evidence>
<feature type="transmembrane region" description="Helical" evidence="6">
    <location>
        <begin position="90"/>
        <end position="109"/>
    </location>
</feature>
<evidence type="ECO:0000256" key="1">
    <source>
        <dbReference type="ARBA" id="ARBA00004141"/>
    </source>
</evidence>
<keyword evidence="3 6" id="KW-0812">Transmembrane</keyword>
<sequence>MISLIAEYQFEDALYILPGLFGTLSLIVVNMIPLSFVNQPHLYTDNTCCGSLMIKTCLLIGFMISFGTIIGACYILFNDYILDQEEQNKWPGYGIFLHNLFIFIAAVLLRCRKSYDNF</sequence>
<dbReference type="Pfam" id="PF05255">
    <property type="entry name" value="UPF0220"/>
    <property type="match status" value="1"/>
</dbReference>
<comment type="subcellular location">
    <subcellularLocation>
        <location evidence="1">Membrane</location>
        <topology evidence="1">Multi-pass membrane protein</topology>
    </subcellularLocation>
</comment>
<keyword evidence="8" id="KW-1185">Reference proteome</keyword>
<dbReference type="OrthoDB" id="268928at2759"/>
<name>A0A482W9U6_ASBVE</name>
<feature type="transmembrane region" description="Helical" evidence="6">
    <location>
        <begin position="13"/>
        <end position="36"/>
    </location>
</feature>
<dbReference type="PANTHER" id="PTHR13180">
    <property type="entry name" value="SMALL MEMBRANE PROTEIN-RELATED"/>
    <property type="match status" value="1"/>
</dbReference>
<evidence type="ECO:0000256" key="2">
    <source>
        <dbReference type="ARBA" id="ARBA00005335"/>
    </source>
</evidence>
<accession>A0A482W9U6</accession>
<reference evidence="7 8" key="1">
    <citation type="submission" date="2017-03" db="EMBL/GenBank/DDBJ databases">
        <title>Genome of the blue death feigning beetle - Asbolus verrucosus.</title>
        <authorList>
            <person name="Rider S.D."/>
        </authorList>
    </citation>
    <scope>NUCLEOTIDE SEQUENCE [LARGE SCALE GENOMIC DNA]</scope>
    <source>
        <strain evidence="7">Butters</strain>
        <tissue evidence="7">Head and leg muscle</tissue>
    </source>
</reference>
<dbReference type="STRING" id="1661398.A0A482W9U6"/>
<dbReference type="AlphaFoldDB" id="A0A482W9U6"/>
<comment type="similarity">
    <text evidence="2">Belongs to the UPF0220 family.</text>
</comment>
<dbReference type="InterPro" id="IPR007919">
    <property type="entry name" value="UPF0220"/>
</dbReference>
<keyword evidence="5 6" id="KW-0472">Membrane</keyword>
<comment type="caution">
    <text evidence="7">The sequence shown here is derived from an EMBL/GenBank/DDBJ whole genome shotgun (WGS) entry which is preliminary data.</text>
</comment>
<evidence type="ECO:0000256" key="3">
    <source>
        <dbReference type="ARBA" id="ARBA00022692"/>
    </source>
</evidence>
<proteinExistence type="inferred from homology"/>
<dbReference type="Proteomes" id="UP000292052">
    <property type="component" value="Unassembled WGS sequence"/>
</dbReference>
<evidence type="ECO:0000313" key="8">
    <source>
        <dbReference type="Proteomes" id="UP000292052"/>
    </source>
</evidence>
<evidence type="ECO:0000256" key="6">
    <source>
        <dbReference type="SAM" id="Phobius"/>
    </source>
</evidence>
<dbReference type="GO" id="GO:0016020">
    <property type="term" value="C:membrane"/>
    <property type="evidence" value="ECO:0007669"/>
    <property type="project" value="UniProtKB-SubCell"/>
</dbReference>
<organism evidence="7 8">
    <name type="scientific">Asbolus verrucosus</name>
    <name type="common">Desert ironclad beetle</name>
    <dbReference type="NCBI Taxonomy" id="1661398"/>
    <lineage>
        <taxon>Eukaryota</taxon>
        <taxon>Metazoa</taxon>
        <taxon>Ecdysozoa</taxon>
        <taxon>Arthropoda</taxon>
        <taxon>Hexapoda</taxon>
        <taxon>Insecta</taxon>
        <taxon>Pterygota</taxon>
        <taxon>Neoptera</taxon>
        <taxon>Endopterygota</taxon>
        <taxon>Coleoptera</taxon>
        <taxon>Polyphaga</taxon>
        <taxon>Cucujiformia</taxon>
        <taxon>Tenebrionidae</taxon>
        <taxon>Pimeliinae</taxon>
        <taxon>Asbolus</taxon>
    </lineage>
</organism>
<feature type="transmembrane region" description="Helical" evidence="6">
    <location>
        <begin position="57"/>
        <end position="78"/>
    </location>
</feature>